<sequence>MSSKVGCLMVTTGVVLFVILSTKLLIQPFIPEDYFLHEYFPSTELFLGVPILFGVLFFCGFGFYIFKEILKENEFFQQNMKEKDS</sequence>
<dbReference type="GO" id="GO:0030234">
    <property type="term" value="F:enzyme regulator activity"/>
    <property type="evidence" value="ECO:0007669"/>
    <property type="project" value="UniProtKB-UniRule"/>
</dbReference>
<feature type="transmembrane region" description="Helical" evidence="5">
    <location>
        <begin position="46"/>
        <end position="66"/>
    </location>
</feature>
<comment type="subcellular location">
    <subcellularLocation>
        <location evidence="5">Endoplasmic reticulum membrane</location>
        <topology evidence="5">Multi-pass membrane protein</topology>
    </subcellularLocation>
    <subcellularLocation>
        <location evidence="1">Membrane</location>
        <topology evidence="1">Multi-pass membrane protein</topology>
    </subcellularLocation>
</comment>
<dbReference type="EMBL" id="BPLQ01014614">
    <property type="protein sequence ID" value="GIY81442.1"/>
    <property type="molecule type" value="Genomic_DNA"/>
</dbReference>
<feature type="transmembrane region" description="Helical" evidence="5">
    <location>
        <begin position="7"/>
        <end position="26"/>
    </location>
</feature>
<proteinExistence type="inferred from homology"/>
<evidence type="ECO:0000256" key="5">
    <source>
        <dbReference type="RuleBase" id="RU365084"/>
    </source>
</evidence>
<keyword evidence="5" id="KW-0256">Endoplasmic reticulum</keyword>
<name>A0AAV4WFC9_9ARAC</name>
<keyword evidence="4 5" id="KW-0472">Membrane</keyword>
<dbReference type="AlphaFoldDB" id="A0AAV4WFC9"/>
<keyword evidence="2 5" id="KW-0812">Transmembrane</keyword>
<evidence type="ECO:0000313" key="6">
    <source>
        <dbReference type="EMBL" id="GIY81442.1"/>
    </source>
</evidence>
<comment type="subunit">
    <text evidence="5">Component of the dolichol-phosphate mannose (DPM) synthase complex.</text>
</comment>
<organism evidence="6 7">
    <name type="scientific">Caerostris darwini</name>
    <dbReference type="NCBI Taxonomy" id="1538125"/>
    <lineage>
        <taxon>Eukaryota</taxon>
        <taxon>Metazoa</taxon>
        <taxon>Ecdysozoa</taxon>
        <taxon>Arthropoda</taxon>
        <taxon>Chelicerata</taxon>
        <taxon>Arachnida</taxon>
        <taxon>Araneae</taxon>
        <taxon>Araneomorphae</taxon>
        <taxon>Entelegynae</taxon>
        <taxon>Araneoidea</taxon>
        <taxon>Araneidae</taxon>
        <taxon>Caerostris</taxon>
    </lineage>
</organism>
<protein>
    <recommendedName>
        <fullName evidence="5">Dolichol phosphate-mannose biosynthesis regulatory protein</fullName>
    </recommendedName>
</protein>
<evidence type="ECO:0000313" key="7">
    <source>
        <dbReference type="Proteomes" id="UP001054837"/>
    </source>
</evidence>
<comment type="similarity">
    <text evidence="5">Belongs to the DPM2 family.</text>
</comment>
<dbReference type="GO" id="GO:0005789">
    <property type="term" value="C:endoplasmic reticulum membrane"/>
    <property type="evidence" value="ECO:0007669"/>
    <property type="project" value="UniProtKB-SubCell"/>
</dbReference>
<reference evidence="6 7" key="1">
    <citation type="submission" date="2021-06" db="EMBL/GenBank/DDBJ databases">
        <title>Caerostris darwini draft genome.</title>
        <authorList>
            <person name="Kono N."/>
            <person name="Arakawa K."/>
        </authorList>
    </citation>
    <scope>NUCLEOTIDE SEQUENCE [LARGE SCALE GENOMIC DNA]</scope>
</reference>
<dbReference type="Proteomes" id="UP001054837">
    <property type="component" value="Unassembled WGS sequence"/>
</dbReference>
<keyword evidence="3 5" id="KW-1133">Transmembrane helix</keyword>
<keyword evidence="7" id="KW-1185">Reference proteome</keyword>
<evidence type="ECO:0000256" key="2">
    <source>
        <dbReference type="ARBA" id="ARBA00022692"/>
    </source>
</evidence>
<comment type="caution">
    <text evidence="6">The sequence shown here is derived from an EMBL/GenBank/DDBJ whole genome shotgun (WGS) entry which is preliminary data.</text>
</comment>
<comment type="pathway">
    <text evidence="5">Protein modification; protein glycosylation.</text>
</comment>
<comment type="function">
    <text evidence="5">Regulatory subunit of the dolichol-phosphate mannose (DPM) synthase complex; essential for the ER localization.</text>
</comment>
<accession>A0AAV4WFC9</accession>
<gene>
    <name evidence="6" type="primary">AVEN_42262_1</name>
    <name evidence="6" type="ORF">CDAR_434181</name>
</gene>
<dbReference type="GO" id="GO:0180047">
    <property type="term" value="P:dolichol phosphate mannose biosynthetic process"/>
    <property type="evidence" value="ECO:0007669"/>
    <property type="project" value="InterPro"/>
</dbReference>
<evidence type="ECO:0000256" key="4">
    <source>
        <dbReference type="ARBA" id="ARBA00023136"/>
    </source>
</evidence>
<dbReference type="Pfam" id="PF07297">
    <property type="entry name" value="DPM2"/>
    <property type="match status" value="1"/>
</dbReference>
<dbReference type="InterPro" id="IPR009914">
    <property type="entry name" value="DPM2"/>
</dbReference>
<evidence type="ECO:0000256" key="1">
    <source>
        <dbReference type="ARBA" id="ARBA00004141"/>
    </source>
</evidence>
<evidence type="ECO:0000256" key="3">
    <source>
        <dbReference type="ARBA" id="ARBA00022989"/>
    </source>
</evidence>